<feature type="compositionally biased region" description="Low complexity" evidence="1">
    <location>
        <begin position="8"/>
        <end position="22"/>
    </location>
</feature>
<keyword evidence="2" id="KW-0812">Transmembrane</keyword>
<keyword evidence="2" id="KW-0472">Membrane</keyword>
<name>A0A1F6CWV8_9BACT</name>
<gene>
    <name evidence="3" type="ORF">A2851_02070</name>
</gene>
<proteinExistence type="predicted"/>
<evidence type="ECO:0000256" key="1">
    <source>
        <dbReference type="SAM" id="MobiDB-lite"/>
    </source>
</evidence>
<dbReference type="Proteomes" id="UP000176863">
    <property type="component" value="Unassembled WGS sequence"/>
</dbReference>
<sequence>MAEQIEVTKTTDTTHTSAHARTQPQPRPADGGPSMLSSVLAIVGFIIIIIIIIWGLFHIATLSQPWLSSLFNKTTNTSIQVSAPTTATSSIPFTVSWKYYTTEKGAYAFLYQCKSGFHFEVASAGGTAKSLPCGAAITVPTDNAMSITPVLSGSGPLAVPLSIIFMPSPAVGGASATSSKQAQGTATVVINAGTFVELAQPVTTKPATVETSSKPVTPVKPHVSGPADLSVRIVAVNVDASGNGIATFDIANVGGSSSGIYYFNAQLPMQTGYTYNSPPQSPLGPGDHIVNTLRFSQAVNGVFSIALNVSDANQNNNYASQSISMPSSYAPGYGGTQYNNYNYAPQPYQYAY</sequence>
<protein>
    <recommendedName>
        <fullName evidence="5">CARDB domain-containing protein</fullName>
    </recommendedName>
</protein>
<accession>A0A1F6CWV8</accession>
<dbReference type="STRING" id="1798480.A2851_02070"/>
<feature type="region of interest" description="Disordered" evidence="1">
    <location>
        <begin position="1"/>
        <end position="31"/>
    </location>
</feature>
<keyword evidence="2" id="KW-1133">Transmembrane helix</keyword>
<evidence type="ECO:0000313" key="4">
    <source>
        <dbReference type="Proteomes" id="UP000176863"/>
    </source>
</evidence>
<dbReference type="AlphaFoldDB" id="A0A1F6CWV8"/>
<dbReference type="EMBL" id="MFKT01000009">
    <property type="protein sequence ID" value="OGG53654.1"/>
    <property type="molecule type" value="Genomic_DNA"/>
</dbReference>
<evidence type="ECO:0008006" key="5">
    <source>
        <dbReference type="Google" id="ProtNLM"/>
    </source>
</evidence>
<evidence type="ECO:0000313" key="3">
    <source>
        <dbReference type="EMBL" id="OGG53654.1"/>
    </source>
</evidence>
<evidence type="ECO:0000256" key="2">
    <source>
        <dbReference type="SAM" id="Phobius"/>
    </source>
</evidence>
<organism evidence="3 4">
    <name type="scientific">Candidatus Kaiserbacteria bacterium RIFCSPHIGHO2_01_FULL_53_29</name>
    <dbReference type="NCBI Taxonomy" id="1798480"/>
    <lineage>
        <taxon>Bacteria</taxon>
        <taxon>Candidatus Kaiseribacteriota</taxon>
    </lineage>
</organism>
<comment type="caution">
    <text evidence="3">The sequence shown here is derived from an EMBL/GenBank/DDBJ whole genome shotgun (WGS) entry which is preliminary data.</text>
</comment>
<reference evidence="3 4" key="1">
    <citation type="journal article" date="2016" name="Nat. Commun.">
        <title>Thousands of microbial genomes shed light on interconnected biogeochemical processes in an aquifer system.</title>
        <authorList>
            <person name="Anantharaman K."/>
            <person name="Brown C.T."/>
            <person name="Hug L.A."/>
            <person name="Sharon I."/>
            <person name="Castelle C.J."/>
            <person name="Probst A.J."/>
            <person name="Thomas B.C."/>
            <person name="Singh A."/>
            <person name="Wilkins M.J."/>
            <person name="Karaoz U."/>
            <person name="Brodie E.L."/>
            <person name="Williams K.H."/>
            <person name="Hubbard S.S."/>
            <person name="Banfield J.F."/>
        </authorList>
    </citation>
    <scope>NUCLEOTIDE SEQUENCE [LARGE SCALE GENOMIC DNA]</scope>
</reference>
<feature type="transmembrane region" description="Helical" evidence="2">
    <location>
        <begin position="35"/>
        <end position="57"/>
    </location>
</feature>